<keyword evidence="4" id="KW-1185">Reference proteome</keyword>
<protein>
    <recommendedName>
        <fullName evidence="2">Heparinase II/III-like C-terminal domain-containing protein</fullName>
    </recommendedName>
</protein>
<dbReference type="GO" id="GO:0016829">
    <property type="term" value="F:lyase activity"/>
    <property type="evidence" value="ECO:0007669"/>
    <property type="project" value="InterPro"/>
</dbReference>
<proteinExistence type="predicted"/>
<comment type="subcellular location">
    <subcellularLocation>
        <location evidence="1">Cell envelope</location>
    </subcellularLocation>
</comment>
<dbReference type="EMBL" id="BMKA01000001">
    <property type="protein sequence ID" value="GGA04959.1"/>
    <property type="molecule type" value="Genomic_DNA"/>
</dbReference>
<dbReference type="InterPro" id="IPR012480">
    <property type="entry name" value="Hepar_II_III_C"/>
</dbReference>
<dbReference type="GO" id="GO:0030313">
    <property type="term" value="C:cell envelope"/>
    <property type="evidence" value="ECO:0007669"/>
    <property type="project" value="UniProtKB-SubCell"/>
</dbReference>
<dbReference type="Gene3D" id="1.50.10.100">
    <property type="entry name" value="Chondroitin AC/alginate lyase"/>
    <property type="match status" value="1"/>
</dbReference>
<evidence type="ECO:0000259" key="2">
    <source>
        <dbReference type="Pfam" id="PF07940"/>
    </source>
</evidence>
<gene>
    <name evidence="3" type="ORF">GCM10011498_00380</name>
</gene>
<dbReference type="Gene3D" id="2.70.98.70">
    <property type="match status" value="1"/>
</dbReference>
<comment type="caution">
    <text evidence="3">The sequence shown here is derived from an EMBL/GenBank/DDBJ whole genome shotgun (WGS) entry which is preliminary data.</text>
</comment>
<evidence type="ECO:0000313" key="4">
    <source>
        <dbReference type="Proteomes" id="UP000628017"/>
    </source>
</evidence>
<accession>A0A916QPR0</accession>
<evidence type="ECO:0000256" key="1">
    <source>
        <dbReference type="ARBA" id="ARBA00004196"/>
    </source>
</evidence>
<dbReference type="AlphaFoldDB" id="A0A916QPR0"/>
<organism evidence="3 4">
    <name type="scientific">Neptunicoccus cionae</name>
    <dbReference type="NCBI Taxonomy" id="2035344"/>
    <lineage>
        <taxon>Bacteria</taxon>
        <taxon>Pseudomonadati</taxon>
        <taxon>Pseudomonadota</taxon>
        <taxon>Alphaproteobacteria</taxon>
        <taxon>Rhodobacterales</taxon>
        <taxon>Paracoccaceae</taxon>
        <taxon>Neptunicoccus</taxon>
    </lineage>
</organism>
<dbReference type="Pfam" id="PF07940">
    <property type="entry name" value="Hepar_II_III_C"/>
    <property type="match status" value="1"/>
</dbReference>
<dbReference type="InterPro" id="IPR008929">
    <property type="entry name" value="Chondroitin_lyas"/>
</dbReference>
<reference evidence="3" key="2">
    <citation type="submission" date="2020-09" db="EMBL/GenBank/DDBJ databases">
        <authorList>
            <person name="Sun Q."/>
            <person name="Zhou Y."/>
        </authorList>
    </citation>
    <scope>NUCLEOTIDE SEQUENCE</scope>
    <source>
        <strain evidence="3">CGMCC 1.15880</strain>
    </source>
</reference>
<name>A0A916QPR0_9RHOB</name>
<reference evidence="3" key="1">
    <citation type="journal article" date="2014" name="Int. J. Syst. Evol. Microbiol.">
        <title>Complete genome sequence of Corynebacterium casei LMG S-19264T (=DSM 44701T), isolated from a smear-ripened cheese.</title>
        <authorList>
            <consortium name="US DOE Joint Genome Institute (JGI-PGF)"/>
            <person name="Walter F."/>
            <person name="Albersmeier A."/>
            <person name="Kalinowski J."/>
            <person name="Ruckert C."/>
        </authorList>
    </citation>
    <scope>NUCLEOTIDE SEQUENCE</scope>
    <source>
        <strain evidence="3">CGMCC 1.15880</strain>
    </source>
</reference>
<evidence type="ECO:0000313" key="3">
    <source>
        <dbReference type="EMBL" id="GGA04959.1"/>
    </source>
</evidence>
<sequence>MRWRDFLALRMARFAAPAKAFKSQPDPRSYGLATRGLQVLAGNHLVQGDVVEQGKGVLWGAALDDPETAAELHGFNWLDDVVAVDTPEARKQAQVWLFDWIARFGGGRGDGWAPDVTGRRVVRWINHAILILHHAEPDQSRAYFAALGHQSRFLLKRWKSAHAGFPRFEALTGLVYCGLALEGQDHVLAPALRALGRECQREIAQDGGISSRNPEELMEIFTLLSSVNQAVSSDGDYINPEIIRALQRMAPAIRALRFGDGTMARFHGGDTGQADRIDQALADAGIGSPARQGGAMGFARLSAGGTVVLMDSARLPVIGAPERAHASTLAVEMYSGKLPVLVSMGSARGFSANLHSAARATAAHSAVTIAGASLARFAGSGFVRRIYGQQLIDAPRKITLQRDNNQFGEAVLCSHDGYAASFGLTHSREIAVLHTGAEVQGHDRIFAKTTAEKVRFAAAAADMGQNRELPFAAHFRLHPDARVALDMGDTVASVTLQNGEVWLLRADGLKLTLHDTIYFEQGRLGPRATKEVVATSAVVEYEGVIRWTLSRPA</sequence>
<feature type="domain" description="Heparinase II/III-like C-terminal" evidence="2">
    <location>
        <begin position="288"/>
        <end position="548"/>
    </location>
</feature>
<dbReference type="Proteomes" id="UP000628017">
    <property type="component" value="Unassembled WGS sequence"/>
</dbReference>